<dbReference type="RefSeq" id="WP_346142670.1">
    <property type="nucleotide sequence ID" value="NZ_BAAAUA010000010.1"/>
</dbReference>
<reference evidence="4" key="1">
    <citation type="journal article" date="2019" name="Int. J. Syst. Evol. Microbiol.">
        <title>The Global Catalogue of Microorganisms (GCM) 10K type strain sequencing project: providing services to taxonomists for standard genome sequencing and annotation.</title>
        <authorList>
            <consortium name="The Broad Institute Genomics Platform"/>
            <consortium name="The Broad Institute Genome Sequencing Center for Infectious Disease"/>
            <person name="Wu L."/>
            <person name="Ma J."/>
        </authorList>
    </citation>
    <scope>NUCLEOTIDE SEQUENCE [LARGE SCALE GENOMIC DNA]</scope>
    <source>
        <strain evidence="4">CGMCC 4.1622</strain>
    </source>
</reference>
<keyword evidence="4" id="KW-1185">Reference proteome</keyword>
<evidence type="ECO:0000256" key="2">
    <source>
        <dbReference type="SAM" id="Phobius"/>
    </source>
</evidence>
<sequence>MTHGGDDLDGRMAAEVFRAVLQQPEPEQPPVLAAVRAGGRRLRTRRRLALGAAVLAVVPLLAVTAALVVPGSSGAPTLLGPAGRGAAEERPSTAQPSSYGMNQLDALQSRLRGALAAHLPPGYTGVLNGSGPTTFRLVRADGGYTAVATIMGNPLKPGSRPPSPCEPQGGQKVYASDCAARTLPDGATGWLYRSTSYPGTEFLLATPDGRIAGLGTQPNAAPPQGEGGEPQESKPMTLEEMDALVSAPEVLAALEAVPLDAPG</sequence>
<keyword evidence="2" id="KW-0812">Transmembrane</keyword>
<evidence type="ECO:0000313" key="4">
    <source>
        <dbReference type="Proteomes" id="UP001596066"/>
    </source>
</evidence>
<keyword evidence="2" id="KW-1133">Transmembrane helix</keyword>
<dbReference type="EMBL" id="JBHSOC010000023">
    <property type="protein sequence ID" value="MFC5642772.1"/>
    <property type="molecule type" value="Genomic_DNA"/>
</dbReference>
<protein>
    <submittedName>
        <fullName evidence="3">Uncharacterized protein</fullName>
    </submittedName>
</protein>
<evidence type="ECO:0000256" key="1">
    <source>
        <dbReference type="SAM" id="MobiDB-lite"/>
    </source>
</evidence>
<name>A0ABW0VAE0_9ACTN</name>
<organism evidence="3 4">
    <name type="scientific">Kitasatospora cinereorecta</name>
    <dbReference type="NCBI Taxonomy" id="285560"/>
    <lineage>
        <taxon>Bacteria</taxon>
        <taxon>Bacillati</taxon>
        <taxon>Actinomycetota</taxon>
        <taxon>Actinomycetes</taxon>
        <taxon>Kitasatosporales</taxon>
        <taxon>Streptomycetaceae</taxon>
        <taxon>Kitasatospora</taxon>
    </lineage>
</organism>
<feature type="region of interest" description="Disordered" evidence="1">
    <location>
        <begin position="212"/>
        <end position="237"/>
    </location>
</feature>
<feature type="region of interest" description="Disordered" evidence="1">
    <location>
        <begin position="80"/>
        <end position="99"/>
    </location>
</feature>
<accession>A0ABW0VAE0</accession>
<gene>
    <name evidence="3" type="ORF">ACFPZF_15595</name>
</gene>
<dbReference type="Proteomes" id="UP001596066">
    <property type="component" value="Unassembled WGS sequence"/>
</dbReference>
<keyword evidence="2" id="KW-0472">Membrane</keyword>
<feature type="transmembrane region" description="Helical" evidence="2">
    <location>
        <begin position="48"/>
        <end position="69"/>
    </location>
</feature>
<comment type="caution">
    <text evidence="3">The sequence shown here is derived from an EMBL/GenBank/DDBJ whole genome shotgun (WGS) entry which is preliminary data.</text>
</comment>
<evidence type="ECO:0000313" key="3">
    <source>
        <dbReference type="EMBL" id="MFC5642772.1"/>
    </source>
</evidence>
<proteinExistence type="predicted"/>